<reference evidence="1" key="1">
    <citation type="submission" date="2025-08" db="UniProtKB">
        <authorList>
            <consortium name="Ensembl"/>
        </authorList>
    </citation>
    <scope>IDENTIFICATION</scope>
</reference>
<dbReference type="GeneTree" id="ENSGT00940000178326"/>
<reference evidence="1" key="2">
    <citation type="submission" date="2025-09" db="UniProtKB">
        <authorList>
            <consortium name="Ensembl"/>
        </authorList>
    </citation>
    <scope>IDENTIFICATION</scope>
</reference>
<dbReference type="GO" id="GO:0007283">
    <property type="term" value="P:spermatogenesis"/>
    <property type="evidence" value="ECO:0007669"/>
    <property type="project" value="InterPro"/>
</dbReference>
<dbReference type="PANTHER" id="PTHR35663">
    <property type="entry name" value="TESTIS DEVELOPMENT-RELATED PROTEIN-RELATED"/>
    <property type="match status" value="1"/>
</dbReference>
<dbReference type="PANTHER" id="PTHR35663:SF1">
    <property type="entry name" value="TESTIS DEVELOPMENT-RELATED PROTEIN"/>
    <property type="match status" value="1"/>
</dbReference>
<dbReference type="Proteomes" id="UP000261540">
    <property type="component" value="Unplaced"/>
</dbReference>
<protein>
    <submittedName>
        <fullName evidence="1">Uncharacterized protein</fullName>
    </submittedName>
</protein>
<dbReference type="GO" id="GO:0005829">
    <property type="term" value="C:cytosol"/>
    <property type="evidence" value="ECO:0007669"/>
    <property type="project" value="TreeGrafter"/>
</dbReference>
<accession>A0A3B3RS38</accession>
<organism evidence="1 2">
    <name type="scientific">Paramormyrops kingsleyae</name>
    <dbReference type="NCBI Taxonomy" id="1676925"/>
    <lineage>
        <taxon>Eukaryota</taxon>
        <taxon>Metazoa</taxon>
        <taxon>Chordata</taxon>
        <taxon>Craniata</taxon>
        <taxon>Vertebrata</taxon>
        <taxon>Euteleostomi</taxon>
        <taxon>Actinopterygii</taxon>
        <taxon>Neopterygii</taxon>
        <taxon>Teleostei</taxon>
        <taxon>Osteoglossocephala</taxon>
        <taxon>Osteoglossomorpha</taxon>
        <taxon>Osteoglossiformes</taxon>
        <taxon>Mormyridae</taxon>
        <taxon>Paramormyrops</taxon>
    </lineage>
</organism>
<dbReference type="STRING" id="1676925.ENSPKIP00000021324"/>
<sequence length="155" mass="17926">MFRKHKSKVLIDYASEDDDMLCSHRRTFKVRKSSKKHKDRERKKSYIERGHCLWDSITMSMRQITPAKRVGKTESWEAAHPSEVTGTVGDGNVDATLQLDRCSSWTGAEEDSSRYTNLIESKIPSIQWTARAKGRLAVIRRRSREGVSERWEGLK</sequence>
<evidence type="ECO:0000313" key="2">
    <source>
        <dbReference type="Proteomes" id="UP000261540"/>
    </source>
</evidence>
<dbReference type="GO" id="GO:0005634">
    <property type="term" value="C:nucleus"/>
    <property type="evidence" value="ECO:0007669"/>
    <property type="project" value="TreeGrafter"/>
</dbReference>
<dbReference type="AlphaFoldDB" id="A0A3B3RS38"/>
<evidence type="ECO:0000313" key="1">
    <source>
        <dbReference type="Ensembl" id="ENSPKIP00000021324.1"/>
    </source>
</evidence>
<keyword evidence="2" id="KW-1185">Reference proteome</keyword>
<dbReference type="Pfam" id="PF15683">
    <property type="entry name" value="TDRP"/>
    <property type="match status" value="1"/>
</dbReference>
<dbReference type="InterPro" id="IPR031399">
    <property type="entry name" value="TDRP"/>
</dbReference>
<proteinExistence type="predicted"/>
<dbReference type="Ensembl" id="ENSPKIT00000001959.1">
    <property type="protein sequence ID" value="ENSPKIP00000021324.1"/>
    <property type="gene ID" value="ENSPKIG00000005771.1"/>
</dbReference>
<name>A0A3B3RS38_9TELE</name>